<feature type="non-terminal residue" evidence="5">
    <location>
        <position position="1"/>
    </location>
</feature>
<evidence type="ECO:0000259" key="4">
    <source>
        <dbReference type="Pfam" id="PF11835"/>
    </source>
</evidence>
<dbReference type="SUPFAM" id="SSF54928">
    <property type="entry name" value="RNA-binding domain, RBD"/>
    <property type="match status" value="1"/>
</dbReference>
<dbReference type="GO" id="GO:0003723">
    <property type="term" value="F:RNA binding"/>
    <property type="evidence" value="ECO:0007669"/>
    <property type="project" value="UniProtKB-KW"/>
</dbReference>
<evidence type="ECO:0000313" key="6">
    <source>
        <dbReference type="Proteomes" id="UP001341281"/>
    </source>
</evidence>
<evidence type="ECO:0000256" key="2">
    <source>
        <dbReference type="ARBA" id="ARBA00022884"/>
    </source>
</evidence>
<evidence type="ECO:0000313" key="5">
    <source>
        <dbReference type="EMBL" id="WVZ50977.1"/>
    </source>
</evidence>
<keyword evidence="1" id="KW-0677">Repeat</keyword>
<feature type="domain" description="PTBP1-like RNA recognition motif 2" evidence="4">
    <location>
        <begin position="96"/>
        <end position="176"/>
    </location>
</feature>
<evidence type="ECO:0000256" key="1">
    <source>
        <dbReference type="ARBA" id="ARBA00022737"/>
    </source>
</evidence>
<sequence>MAGTFSSPQQAASATPASASTTSATSTKLLPYSTATTTPAMSSTSMPSALSISASINDAAPRTETSLVSGAPTTCSTSVLDGDHTTVVSLLTSTPSQACVLHVRVSQVLYPVTVEVLHQVFGPLGARKVCMLEESPYVEAMVLFRSHQEAVQAQKDCNGRCIWDDCCVMDISSVQPVPAVPVVHDDSTMTVTYRGQHESCSGCISACGGHFQINSNITGTSPSIAVDVKVALRAPVKCSALEQDTNGDNDHVELLTSKSDCE</sequence>
<dbReference type="AlphaFoldDB" id="A0AAQ3PQD1"/>
<organism evidence="5 6">
    <name type="scientific">Paspalum notatum var. saurae</name>
    <dbReference type="NCBI Taxonomy" id="547442"/>
    <lineage>
        <taxon>Eukaryota</taxon>
        <taxon>Viridiplantae</taxon>
        <taxon>Streptophyta</taxon>
        <taxon>Embryophyta</taxon>
        <taxon>Tracheophyta</taxon>
        <taxon>Spermatophyta</taxon>
        <taxon>Magnoliopsida</taxon>
        <taxon>Liliopsida</taxon>
        <taxon>Poales</taxon>
        <taxon>Poaceae</taxon>
        <taxon>PACMAD clade</taxon>
        <taxon>Panicoideae</taxon>
        <taxon>Andropogonodae</taxon>
        <taxon>Paspaleae</taxon>
        <taxon>Paspalinae</taxon>
        <taxon>Paspalum</taxon>
    </lineage>
</organism>
<dbReference type="CDD" id="cd12422">
    <property type="entry name" value="RRM2_PTBP1_hnRNPL_like"/>
    <property type="match status" value="1"/>
</dbReference>
<accession>A0AAQ3PQD1</accession>
<keyword evidence="2" id="KW-0694">RNA-binding</keyword>
<reference evidence="5 6" key="1">
    <citation type="submission" date="2024-02" db="EMBL/GenBank/DDBJ databases">
        <title>High-quality chromosome-scale genome assembly of Pensacola bahiagrass (Paspalum notatum Flugge var. saurae).</title>
        <authorList>
            <person name="Vega J.M."/>
            <person name="Podio M."/>
            <person name="Orjuela J."/>
            <person name="Siena L.A."/>
            <person name="Pessino S.C."/>
            <person name="Combes M.C."/>
            <person name="Mariac C."/>
            <person name="Albertini E."/>
            <person name="Pupilli F."/>
            <person name="Ortiz J.P.A."/>
            <person name="Leblanc O."/>
        </authorList>
    </citation>
    <scope>NUCLEOTIDE SEQUENCE [LARGE SCALE GENOMIC DNA]</scope>
    <source>
        <strain evidence="5">R1</strain>
        <tissue evidence="5">Leaf</tissue>
    </source>
</reference>
<dbReference type="InterPro" id="IPR012677">
    <property type="entry name" value="Nucleotide-bd_a/b_plait_sf"/>
</dbReference>
<gene>
    <name evidence="5" type="ORF">U9M48_002173</name>
</gene>
<dbReference type="InterPro" id="IPR021790">
    <property type="entry name" value="PTBP1-like_RRM2"/>
</dbReference>
<keyword evidence="6" id="KW-1185">Reference proteome</keyword>
<dbReference type="EMBL" id="CP144745">
    <property type="protein sequence ID" value="WVZ50977.1"/>
    <property type="molecule type" value="Genomic_DNA"/>
</dbReference>
<dbReference type="Gene3D" id="3.30.70.330">
    <property type="match status" value="1"/>
</dbReference>
<name>A0AAQ3PQD1_PASNO</name>
<feature type="region of interest" description="Disordered" evidence="3">
    <location>
        <begin position="1"/>
        <end position="25"/>
    </location>
</feature>
<dbReference type="PANTHER" id="PTHR15592">
    <property type="entry name" value="MATRIN 3/NUCLEAR PROTEIN 220-RELATED"/>
    <property type="match status" value="1"/>
</dbReference>
<proteinExistence type="predicted"/>
<dbReference type="Proteomes" id="UP001341281">
    <property type="component" value="Chromosome 01"/>
</dbReference>
<dbReference type="InterPro" id="IPR035979">
    <property type="entry name" value="RBD_domain_sf"/>
</dbReference>
<protein>
    <recommendedName>
        <fullName evidence="4">PTBP1-like RNA recognition motif 2 domain-containing protein</fullName>
    </recommendedName>
</protein>
<dbReference type="Pfam" id="PF11835">
    <property type="entry name" value="RRM_8"/>
    <property type="match status" value="1"/>
</dbReference>
<evidence type="ECO:0000256" key="3">
    <source>
        <dbReference type="SAM" id="MobiDB-lite"/>
    </source>
</evidence>